<keyword evidence="2" id="KW-0812">Transmembrane</keyword>
<gene>
    <name evidence="4" type="primary">LOC101860523</name>
</gene>
<feature type="compositionally biased region" description="Basic and acidic residues" evidence="1">
    <location>
        <begin position="840"/>
        <end position="854"/>
    </location>
</feature>
<proteinExistence type="predicted"/>
<name>A0ABM0K2F1_APLCA</name>
<feature type="transmembrane region" description="Helical" evidence="2">
    <location>
        <begin position="310"/>
        <end position="328"/>
    </location>
</feature>
<feature type="compositionally biased region" description="Acidic residues" evidence="1">
    <location>
        <begin position="780"/>
        <end position="793"/>
    </location>
</feature>
<feature type="transmembrane region" description="Helical" evidence="2">
    <location>
        <begin position="374"/>
        <end position="396"/>
    </location>
</feature>
<evidence type="ECO:0000313" key="3">
    <source>
        <dbReference type="Proteomes" id="UP000694888"/>
    </source>
</evidence>
<evidence type="ECO:0000256" key="2">
    <source>
        <dbReference type="SAM" id="Phobius"/>
    </source>
</evidence>
<feature type="transmembrane region" description="Helical" evidence="2">
    <location>
        <begin position="52"/>
        <end position="71"/>
    </location>
</feature>
<dbReference type="RefSeq" id="XP_005107153.1">
    <property type="nucleotide sequence ID" value="XM_005107096.3"/>
</dbReference>
<keyword evidence="3" id="KW-1185">Reference proteome</keyword>
<evidence type="ECO:0000256" key="1">
    <source>
        <dbReference type="SAM" id="MobiDB-lite"/>
    </source>
</evidence>
<dbReference type="GeneID" id="101860523"/>
<keyword evidence="2" id="KW-0472">Membrane</keyword>
<feature type="transmembrane region" description="Helical" evidence="2">
    <location>
        <begin position="170"/>
        <end position="190"/>
    </location>
</feature>
<dbReference type="Proteomes" id="UP000694888">
    <property type="component" value="Unplaced"/>
</dbReference>
<accession>A0ABM0K2F1</accession>
<feature type="region of interest" description="Disordered" evidence="1">
    <location>
        <begin position="672"/>
        <end position="854"/>
    </location>
</feature>
<feature type="transmembrane region" description="Helical" evidence="2">
    <location>
        <begin position="283"/>
        <end position="304"/>
    </location>
</feature>
<feature type="transmembrane region" description="Helical" evidence="2">
    <location>
        <begin position="210"/>
        <end position="234"/>
    </location>
</feature>
<organism evidence="3 4">
    <name type="scientific">Aplysia californica</name>
    <name type="common">California sea hare</name>
    <dbReference type="NCBI Taxonomy" id="6500"/>
    <lineage>
        <taxon>Eukaryota</taxon>
        <taxon>Metazoa</taxon>
        <taxon>Spiralia</taxon>
        <taxon>Lophotrochozoa</taxon>
        <taxon>Mollusca</taxon>
        <taxon>Gastropoda</taxon>
        <taxon>Heterobranchia</taxon>
        <taxon>Euthyneura</taxon>
        <taxon>Tectipleura</taxon>
        <taxon>Aplysiida</taxon>
        <taxon>Aplysioidea</taxon>
        <taxon>Aplysiidae</taxon>
        <taxon>Aplysia</taxon>
    </lineage>
</organism>
<feature type="compositionally biased region" description="Polar residues" evidence="1">
    <location>
        <begin position="814"/>
        <end position="834"/>
    </location>
</feature>
<keyword evidence="2" id="KW-1133">Transmembrane helix</keyword>
<evidence type="ECO:0000313" key="4">
    <source>
        <dbReference type="RefSeq" id="XP_005107153.1"/>
    </source>
</evidence>
<reference evidence="4" key="1">
    <citation type="submission" date="2025-08" db="UniProtKB">
        <authorList>
            <consortium name="RefSeq"/>
        </authorList>
    </citation>
    <scope>IDENTIFICATION</scope>
</reference>
<protein>
    <submittedName>
        <fullName evidence="4">Uncharacterized protein LOC101860523</fullName>
    </submittedName>
</protein>
<feature type="transmembrane region" description="Helical" evidence="2">
    <location>
        <begin position="340"/>
        <end position="362"/>
    </location>
</feature>
<feature type="transmembrane region" description="Helical" evidence="2">
    <location>
        <begin position="128"/>
        <end position="150"/>
    </location>
</feature>
<sequence length="854" mass="94966">MPVLHLREAEPFLASDQTVKMEESLQTHFKKETTYGMDRVSQRRISRRTTSLIVSDTFILILEMLQLLALIQSMSLRWAWPETWIKYVNFILIFNLDAWDFVKVQSGAYKQLQAAETLSSKIPVSYNYILLAWGLFVLVSAAIFLTVFLILQRRQPPYLMVHKAKMERVFLIMAQILTLPVGTVMFRLFHCAGNGKMAVFDDITCHEGLYWAYFIPAVFGIIAVFGVIPAWMVYRIRSQKLAASTAHHENYMKLKEVEYMAGLDVVWAVQGFNLFSSFRLPAAFYRPVVVLAKLIILIIFSAAYTSIYNQSVALAVILCLYALSVPLVRPFRVMSFNVALGLSLGCLAGDAVFGAVIASVTPATVESPWLVEPYSYWILIGINIIMVLTLISWIVYMISRHCCCRTCYPNDPLWPILTSYGYEVEGMETYKFMAAVLRGRAVLDSCIRAPTVFAPVHQLARQIEIINAFCREAEKTGDSLHTTLLQLLDDMTDVFRRLEPVSLFAETVKENIRQNAARFVEMMPAFAQRLAQRDYDLILAHPVRKRLLFKMSMIGMFISGSRKKPVTDTLTQRALLNIWEEAPDVVEPKHEVEYGEELYPEPLTGPDAETLYLSGTVDRPLELMELDDSEEEESLAVFLGRVPPVLMMKDEQSRSGSLASLRAASALEETGPGLQEPVAGTHQQQDTPEVSGHLDGKAELNTELDQGFTNPGFIPDSEIGFEQGSSGSVKSNEEGRGDQALISETFGDGRVGAETAGPSDKHGLGLQELEQEGNIGNSEGVEEVMTAEEEMAADNEMGGDQSGESGRLEGNEMGQGSLTEQAEPSLASSGDQQGSGEGLIHLKDHTAGESSTDR</sequence>